<organism evidence="3">
    <name type="scientific">marine sediment metagenome</name>
    <dbReference type="NCBI Taxonomy" id="412755"/>
    <lineage>
        <taxon>unclassified sequences</taxon>
        <taxon>metagenomes</taxon>
        <taxon>ecological metagenomes</taxon>
    </lineage>
</organism>
<dbReference type="PANTHER" id="PTHR42730">
    <property type="entry name" value="2-OXOGLUTARATE SYNTHASE SUBUNIT KORC"/>
    <property type="match status" value="1"/>
</dbReference>
<reference evidence="3" key="1">
    <citation type="journal article" date="2014" name="Front. Microbiol.">
        <title>High frequency of phylogenetically diverse reductive dehalogenase-homologous genes in deep subseafloor sedimentary metagenomes.</title>
        <authorList>
            <person name="Kawai M."/>
            <person name="Futagami T."/>
            <person name="Toyoda A."/>
            <person name="Takaki Y."/>
            <person name="Nishi S."/>
            <person name="Hori S."/>
            <person name="Arai W."/>
            <person name="Tsubouchi T."/>
            <person name="Morono Y."/>
            <person name="Uchiyama I."/>
            <person name="Ito T."/>
            <person name="Fujiyama A."/>
            <person name="Inagaki F."/>
            <person name="Takami H."/>
        </authorList>
    </citation>
    <scope>NUCLEOTIDE SEQUENCE</scope>
    <source>
        <strain evidence="3">Expedition CK06-06</strain>
    </source>
</reference>
<evidence type="ECO:0000313" key="3">
    <source>
        <dbReference type="EMBL" id="GAI48095.1"/>
    </source>
</evidence>
<evidence type="ECO:0000256" key="1">
    <source>
        <dbReference type="ARBA" id="ARBA00023002"/>
    </source>
</evidence>
<protein>
    <recommendedName>
        <fullName evidence="2">Pyruvate/ketoisovalerate oxidoreductase catalytic domain-containing protein</fullName>
    </recommendedName>
</protein>
<dbReference type="Pfam" id="PF01558">
    <property type="entry name" value="POR"/>
    <property type="match status" value="1"/>
</dbReference>
<sequence>MMTVIFSDSEIASPLLSQAEGMVVADPGQFKDYEKRVRSGGTMVVENAGLHVKSKRKDIRVIEVPAVETAIGISGSSRGANIVLLGAFVELTKIIPPELVKQQIEKSYAGKEKVQKSNLQAFEEGRSIIRKNYAG</sequence>
<feature type="domain" description="Pyruvate/ketoisovalerate oxidoreductase catalytic" evidence="2">
    <location>
        <begin position="2"/>
        <end position="126"/>
    </location>
</feature>
<name>X1QAP8_9ZZZZ</name>
<dbReference type="EMBL" id="BARV01039801">
    <property type="protein sequence ID" value="GAI48095.1"/>
    <property type="molecule type" value="Genomic_DNA"/>
</dbReference>
<feature type="non-terminal residue" evidence="3">
    <location>
        <position position="135"/>
    </location>
</feature>
<accession>X1QAP8</accession>
<evidence type="ECO:0000259" key="2">
    <source>
        <dbReference type="Pfam" id="PF01558"/>
    </source>
</evidence>
<gene>
    <name evidence="3" type="ORF">S06H3_60878</name>
</gene>
<dbReference type="PANTHER" id="PTHR42730:SF1">
    <property type="entry name" value="2-OXOGLUTARATE SYNTHASE SUBUNIT KORC"/>
    <property type="match status" value="1"/>
</dbReference>
<dbReference type="Gene3D" id="3.40.920.10">
    <property type="entry name" value="Pyruvate-ferredoxin oxidoreductase, PFOR, domain III"/>
    <property type="match status" value="1"/>
</dbReference>
<comment type="caution">
    <text evidence="3">The sequence shown here is derived from an EMBL/GenBank/DDBJ whole genome shotgun (WGS) entry which is preliminary data.</text>
</comment>
<dbReference type="InterPro" id="IPR019752">
    <property type="entry name" value="Pyrv/ketoisovalerate_OxRed_cat"/>
</dbReference>
<dbReference type="SUPFAM" id="SSF53323">
    <property type="entry name" value="Pyruvate-ferredoxin oxidoreductase, PFOR, domain III"/>
    <property type="match status" value="1"/>
</dbReference>
<dbReference type="GO" id="GO:0016903">
    <property type="term" value="F:oxidoreductase activity, acting on the aldehyde or oxo group of donors"/>
    <property type="evidence" value="ECO:0007669"/>
    <property type="project" value="InterPro"/>
</dbReference>
<dbReference type="InterPro" id="IPR002869">
    <property type="entry name" value="Pyrv_flavodox_OxRed_cen"/>
</dbReference>
<proteinExistence type="predicted"/>
<dbReference type="AlphaFoldDB" id="X1QAP8"/>
<keyword evidence="1" id="KW-0560">Oxidoreductase</keyword>
<dbReference type="InterPro" id="IPR052554">
    <property type="entry name" value="2-oxoglutarate_synth_KorC"/>
</dbReference>